<feature type="region of interest" description="Disordered" evidence="1">
    <location>
        <begin position="107"/>
        <end position="128"/>
    </location>
</feature>
<evidence type="ECO:0000313" key="2">
    <source>
        <dbReference type="EMBL" id="RWX47636.1"/>
    </source>
</evidence>
<organism evidence="2 3">
    <name type="scientific">Candidatus Electrothrix aarhusensis</name>
    <dbReference type="NCBI Taxonomy" id="1859131"/>
    <lineage>
        <taxon>Bacteria</taxon>
        <taxon>Pseudomonadati</taxon>
        <taxon>Thermodesulfobacteriota</taxon>
        <taxon>Desulfobulbia</taxon>
        <taxon>Desulfobulbales</taxon>
        <taxon>Desulfobulbaceae</taxon>
        <taxon>Candidatus Electrothrix</taxon>
    </lineage>
</organism>
<proteinExistence type="predicted"/>
<gene>
    <name evidence="2" type="ORF">H206_06163</name>
</gene>
<evidence type="ECO:0000313" key="3">
    <source>
        <dbReference type="Proteomes" id="UP000287853"/>
    </source>
</evidence>
<feature type="region of interest" description="Disordered" evidence="1">
    <location>
        <begin position="59"/>
        <end position="86"/>
    </location>
</feature>
<feature type="compositionally biased region" description="Low complexity" evidence="1">
    <location>
        <begin position="67"/>
        <end position="78"/>
    </location>
</feature>
<comment type="caution">
    <text evidence="2">The sequence shown here is derived from an EMBL/GenBank/DDBJ whole genome shotgun (WGS) entry which is preliminary data.</text>
</comment>
<dbReference type="AlphaFoldDB" id="A0A3S3SQ85"/>
<keyword evidence="3" id="KW-1185">Reference proteome</keyword>
<dbReference type="Proteomes" id="UP000287853">
    <property type="component" value="Unassembled WGS sequence"/>
</dbReference>
<name>A0A3S3SQ85_9BACT</name>
<sequence>MAISSKMAIRPAMGIKKTAIKSWSLMEARQAIFRERSKTKAITPIAPDAESRMISSIRSRGRELKKPSAVSASPSKWSPPEKERRMKTVSTAVTAGGRTWLRHQVRGRAMHPKSNPTKGKKGTARDRSSLLVPKLPANGIIERKRRAATKEPIVLTMLLFRSWPGRGASGLFLCSDPLLCSGLLF</sequence>
<evidence type="ECO:0000256" key="1">
    <source>
        <dbReference type="SAM" id="MobiDB-lite"/>
    </source>
</evidence>
<accession>A0A3S3SQ85</accession>
<reference evidence="2 3" key="1">
    <citation type="submission" date="2017-01" db="EMBL/GenBank/DDBJ databases">
        <title>The cable genome- insights into the physiology and evolution of filamentous bacteria capable of sulfide oxidation via long distance electron transfer.</title>
        <authorList>
            <person name="Schreiber L."/>
            <person name="Bjerg J.T."/>
            <person name="Boggild A."/>
            <person name="Van De Vossenberg J."/>
            <person name="Meysman F."/>
            <person name="Nielsen L.P."/>
            <person name="Schramm A."/>
            <person name="Kjeldsen K.U."/>
        </authorList>
    </citation>
    <scope>NUCLEOTIDE SEQUENCE [LARGE SCALE GENOMIC DNA]</scope>
    <source>
        <strain evidence="2">MCF</strain>
    </source>
</reference>
<protein>
    <submittedName>
        <fullName evidence="2">Uncharacterized protein</fullName>
    </submittedName>
</protein>
<dbReference type="EMBL" id="MTKO01000030">
    <property type="protein sequence ID" value="RWX47636.1"/>
    <property type="molecule type" value="Genomic_DNA"/>
</dbReference>